<reference evidence="2" key="1">
    <citation type="submission" date="2005-06" db="EMBL/GenBank/DDBJ databases">
        <authorList>
            <person name="Mural R.J."/>
            <person name="Li P.W."/>
            <person name="Adams M.D."/>
            <person name="Amanatides P.G."/>
            <person name="Baden-Tillson H."/>
            <person name="Barnstead M."/>
            <person name="Chin S.H."/>
            <person name="Dew I."/>
            <person name="Evans C.A."/>
            <person name="Ferriera S."/>
            <person name="Flanigan M."/>
            <person name="Fosler C."/>
            <person name="Glodek A."/>
            <person name="Gu Z."/>
            <person name="Holt R.A."/>
            <person name="Jennings D."/>
            <person name="Kraft C.L."/>
            <person name="Lu F."/>
            <person name="Nguyen T."/>
            <person name="Nusskern D.R."/>
            <person name="Pfannkoch C.M."/>
            <person name="Sitter C."/>
            <person name="Sutton G.G."/>
            <person name="Venter J.C."/>
            <person name="Wang Z."/>
            <person name="Woodage T."/>
            <person name="Zheng X.H."/>
            <person name="Zhong F."/>
        </authorList>
    </citation>
    <scope>NUCLEOTIDE SEQUENCE [LARGE SCALE GENOMIC DNA]</scope>
    <source>
        <strain>BN</strain>
        <strain evidence="2">Sprague-Dawley</strain>
    </source>
</reference>
<evidence type="ECO:0000313" key="1">
    <source>
        <dbReference type="EMBL" id="EDL84487.1"/>
    </source>
</evidence>
<feature type="non-terminal residue" evidence="1">
    <location>
        <position position="19"/>
    </location>
</feature>
<protein>
    <submittedName>
        <fullName evidence="1">RCG47038, isoform CRA_a</fullName>
    </submittedName>
</protein>
<dbReference type="EMBL" id="CH474185">
    <property type="protein sequence ID" value="EDL84487.1"/>
    <property type="molecule type" value="Genomic_DNA"/>
</dbReference>
<dbReference type="AlphaFoldDB" id="A6KUK0"/>
<proteinExistence type="predicted"/>
<sequence length="19" mass="2005">MTVLTTYCNRCRDNSGGGG</sequence>
<dbReference type="Proteomes" id="UP000234681">
    <property type="component" value="Unassembled WGS sequence"/>
</dbReference>
<name>A6KUK0_RAT</name>
<evidence type="ECO:0000313" key="2">
    <source>
        <dbReference type="Proteomes" id="UP000234681"/>
    </source>
</evidence>
<gene>
    <name evidence="1" type="ORF">rCG_47038</name>
</gene>
<accession>A6KUK0</accession>
<organism evidence="1 2">
    <name type="scientific">Rattus norvegicus</name>
    <name type="common">Rat</name>
    <dbReference type="NCBI Taxonomy" id="10116"/>
    <lineage>
        <taxon>Eukaryota</taxon>
        <taxon>Metazoa</taxon>
        <taxon>Chordata</taxon>
        <taxon>Craniata</taxon>
        <taxon>Vertebrata</taxon>
        <taxon>Euteleostomi</taxon>
        <taxon>Mammalia</taxon>
        <taxon>Eutheria</taxon>
        <taxon>Euarchontoglires</taxon>
        <taxon>Glires</taxon>
        <taxon>Rodentia</taxon>
        <taxon>Myomorpha</taxon>
        <taxon>Muroidea</taxon>
        <taxon>Muridae</taxon>
        <taxon>Murinae</taxon>
        <taxon>Rattus</taxon>
    </lineage>
</organism>